<proteinExistence type="predicted"/>
<organism evidence="1 2">
    <name type="scientific">Aspergillus cavernicola</name>
    <dbReference type="NCBI Taxonomy" id="176166"/>
    <lineage>
        <taxon>Eukaryota</taxon>
        <taxon>Fungi</taxon>
        <taxon>Dikarya</taxon>
        <taxon>Ascomycota</taxon>
        <taxon>Pezizomycotina</taxon>
        <taxon>Eurotiomycetes</taxon>
        <taxon>Eurotiomycetidae</taxon>
        <taxon>Eurotiales</taxon>
        <taxon>Aspergillaceae</taxon>
        <taxon>Aspergillus</taxon>
        <taxon>Aspergillus subgen. Nidulantes</taxon>
    </lineage>
</organism>
<evidence type="ECO:0000313" key="2">
    <source>
        <dbReference type="Proteomes" id="UP001610335"/>
    </source>
</evidence>
<protein>
    <submittedName>
        <fullName evidence="1">Uncharacterized protein</fullName>
    </submittedName>
</protein>
<evidence type="ECO:0000313" key="1">
    <source>
        <dbReference type="EMBL" id="KAL2827372.1"/>
    </source>
</evidence>
<sequence length="212" mass="23913">MGDTKIQLINITELAHNWTSKKYTSGNSTPEAENLPVGGEEIRLQTLDIIENDALNTFQRMTLALPHIVKNITTLTLRSTSYPDFSWLGEGLFGEILPQLTNLETLNISIGEVFREETSLADLYTWLPANLTTPHFRGPISLCRSERWEERVTAFGSAEFLPNLQRLAFVLDLHYEKTTPDRKKLEDAPEELLQLARGACVNGLYSAARHRG</sequence>
<dbReference type="EMBL" id="JBFXLS010000025">
    <property type="protein sequence ID" value="KAL2827372.1"/>
    <property type="molecule type" value="Genomic_DNA"/>
</dbReference>
<gene>
    <name evidence="1" type="ORF">BDW59DRAFT_56992</name>
</gene>
<reference evidence="1 2" key="1">
    <citation type="submission" date="2024-07" db="EMBL/GenBank/DDBJ databases">
        <title>Section-level genome sequencing and comparative genomics of Aspergillus sections Usti and Cavernicolus.</title>
        <authorList>
            <consortium name="Lawrence Berkeley National Laboratory"/>
            <person name="Nybo J.L."/>
            <person name="Vesth T.C."/>
            <person name="Theobald S."/>
            <person name="Frisvad J.C."/>
            <person name="Larsen T.O."/>
            <person name="Kjaerboelling I."/>
            <person name="Rothschild-Mancinelli K."/>
            <person name="Lyhne E.K."/>
            <person name="Kogle M.E."/>
            <person name="Barry K."/>
            <person name="Clum A."/>
            <person name="Na H."/>
            <person name="Ledsgaard L."/>
            <person name="Lin J."/>
            <person name="Lipzen A."/>
            <person name="Kuo A."/>
            <person name="Riley R."/>
            <person name="Mondo S."/>
            <person name="LaButti K."/>
            <person name="Haridas S."/>
            <person name="Pangalinan J."/>
            <person name="Salamov A.A."/>
            <person name="Simmons B.A."/>
            <person name="Magnuson J.K."/>
            <person name="Chen J."/>
            <person name="Drula E."/>
            <person name="Henrissat B."/>
            <person name="Wiebenga A."/>
            <person name="Lubbers R.J."/>
            <person name="Gomes A.C."/>
            <person name="Makela M.R."/>
            <person name="Stajich J."/>
            <person name="Grigoriev I.V."/>
            <person name="Mortensen U.H."/>
            <person name="De vries R.P."/>
            <person name="Baker S.E."/>
            <person name="Andersen M.R."/>
        </authorList>
    </citation>
    <scope>NUCLEOTIDE SEQUENCE [LARGE SCALE GENOMIC DNA]</scope>
    <source>
        <strain evidence="1 2">CBS 600.67</strain>
    </source>
</reference>
<comment type="caution">
    <text evidence="1">The sequence shown here is derived from an EMBL/GenBank/DDBJ whole genome shotgun (WGS) entry which is preliminary data.</text>
</comment>
<dbReference type="Proteomes" id="UP001610335">
    <property type="component" value="Unassembled WGS sequence"/>
</dbReference>
<name>A0ABR4IIG4_9EURO</name>
<accession>A0ABR4IIG4</accession>
<keyword evidence="2" id="KW-1185">Reference proteome</keyword>